<accession>A0ABW5JLP2</accession>
<dbReference type="RefSeq" id="WP_390300685.1">
    <property type="nucleotide sequence ID" value="NZ_JBHULI010000024.1"/>
</dbReference>
<feature type="transmembrane region" description="Helical" evidence="1">
    <location>
        <begin position="87"/>
        <end position="103"/>
    </location>
</feature>
<gene>
    <name evidence="2" type="ORF">ACFSVN_07740</name>
</gene>
<feature type="transmembrane region" description="Helical" evidence="1">
    <location>
        <begin position="64"/>
        <end position="81"/>
    </location>
</feature>
<sequence length="113" mass="12870">MGWIKDAYLDVIVLLFILVFAMYENTVLEVILWVYTSLLLLSKVLAFFMPALQQKANNTTAPPLFYNVIYALTVAILIYSANYYLSGAWGIIWVVSVISFSSLKKKKKLICHP</sequence>
<proteinExistence type="predicted"/>
<keyword evidence="1" id="KW-1133">Transmembrane helix</keyword>
<evidence type="ECO:0000256" key="1">
    <source>
        <dbReference type="SAM" id="Phobius"/>
    </source>
</evidence>
<feature type="transmembrane region" description="Helical" evidence="1">
    <location>
        <begin position="30"/>
        <end position="52"/>
    </location>
</feature>
<dbReference type="Proteomes" id="UP001597460">
    <property type="component" value="Unassembled WGS sequence"/>
</dbReference>
<keyword evidence="1" id="KW-0472">Membrane</keyword>
<dbReference type="EMBL" id="JBHULI010000024">
    <property type="protein sequence ID" value="MFD2532332.1"/>
    <property type="molecule type" value="Genomic_DNA"/>
</dbReference>
<name>A0ABW5JLP2_9BACT</name>
<comment type="caution">
    <text evidence="2">The sequence shown here is derived from an EMBL/GenBank/DDBJ whole genome shotgun (WGS) entry which is preliminary data.</text>
</comment>
<keyword evidence="3" id="KW-1185">Reference proteome</keyword>
<reference evidence="3" key="1">
    <citation type="journal article" date="2019" name="Int. J. Syst. Evol. Microbiol.">
        <title>The Global Catalogue of Microorganisms (GCM) 10K type strain sequencing project: providing services to taxonomists for standard genome sequencing and annotation.</title>
        <authorList>
            <consortium name="The Broad Institute Genomics Platform"/>
            <consortium name="The Broad Institute Genome Sequencing Center for Infectious Disease"/>
            <person name="Wu L."/>
            <person name="Ma J."/>
        </authorList>
    </citation>
    <scope>NUCLEOTIDE SEQUENCE [LARGE SCALE GENOMIC DNA]</scope>
    <source>
        <strain evidence="3">KCTC 52042</strain>
    </source>
</reference>
<evidence type="ECO:0000313" key="2">
    <source>
        <dbReference type="EMBL" id="MFD2532332.1"/>
    </source>
</evidence>
<evidence type="ECO:0000313" key="3">
    <source>
        <dbReference type="Proteomes" id="UP001597460"/>
    </source>
</evidence>
<organism evidence="2 3">
    <name type="scientific">Gracilimonas halophila</name>
    <dbReference type="NCBI Taxonomy" id="1834464"/>
    <lineage>
        <taxon>Bacteria</taxon>
        <taxon>Pseudomonadati</taxon>
        <taxon>Balneolota</taxon>
        <taxon>Balneolia</taxon>
        <taxon>Balneolales</taxon>
        <taxon>Balneolaceae</taxon>
        <taxon>Gracilimonas</taxon>
    </lineage>
</organism>
<protein>
    <submittedName>
        <fullName evidence="2">Uncharacterized protein</fullName>
    </submittedName>
</protein>
<keyword evidence="1" id="KW-0812">Transmembrane</keyword>
<feature type="transmembrane region" description="Helical" evidence="1">
    <location>
        <begin position="7"/>
        <end position="24"/>
    </location>
</feature>